<feature type="transmembrane region" description="Helical" evidence="1">
    <location>
        <begin position="119"/>
        <end position="140"/>
    </location>
</feature>
<gene>
    <name evidence="2" type="ORF">LCGC14_1471410</name>
</gene>
<name>A0A0F9JC86_9ZZZZ</name>
<keyword evidence="1" id="KW-1133">Transmembrane helix</keyword>
<proteinExistence type="predicted"/>
<dbReference type="EMBL" id="LAZR01010354">
    <property type="protein sequence ID" value="KKM67409.1"/>
    <property type="molecule type" value="Genomic_DNA"/>
</dbReference>
<organism evidence="2">
    <name type="scientific">marine sediment metagenome</name>
    <dbReference type="NCBI Taxonomy" id="412755"/>
    <lineage>
        <taxon>unclassified sequences</taxon>
        <taxon>metagenomes</taxon>
        <taxon>ecological metagenomes</taxon>
    </lineage>
</organism>
<accession>A0A0F9JC86</accession>
<keyword evidence="1" id="KW-0472">Membrane</keyword>
<evidence type="ECO:0000313" key="2">
    <source>
        <dbReference type="EMBL" id="KKM67409.1"/>
    </source>
</evidence>
<reference evidence="2" key="1">
    <citation type="journal article" date="2015" name="Nature">
        <title>Complex archaea that bridge the gap between prokaryotes and eukaryotes.</title>
        <authorList>
            <person name="Spang A."/>
            <person name="Saw J.H."/>
            <person name="Jorgensen S.L."/>
            <person name="Zaremba-Niedzwiedzka K."/>
            <person name="Martijn J."/>
            <person name="Lind A.E."/>
            <person name="van Eijk R."/>
            <person name="Schleper C."/>
            <person name="Guy L."/>
            <person name="Ettema T.J."/>
        </authorList>
    </citation>
    <scope>NUCLEOTIDE SEQUENCE</scope>
</reference>
<evidence type="ECO:0000256" key="1">
    <source>
        <dbReference type="SAM" id="Phobius"/>
    </source>
</evidence>
<comment type="caution">
    <text evidence="2">The sequence shown here is derived from an EMBL/GenBank/DDBJ whole genome shotgun (WGS) entry which is preliminary data.</text>
</comment>
<keyword evidence="1" id="KW-0812">Transmembrane</keyword>
<dbReference type="AlphaFoldDB" id="A0A0F9JC86"/>
<sequence>MKKLSAGIIIIIGVFFLTPSVRGASYNNTYSGFLVSGNFALIDTIIFETGDKVYWDFRTFDNPFDVMLIAGAYTLSTNDTSGSGSFTIPALIPYLISIYNVDTTESGNYEVNISVNPPASISGFNLFILLGIISLITIIVKKKCFYRIS</sequence>
<protein>
    <submittedName>
        <fullName evidence="2">Uncharacterized protein</fullName>
    </submittedName>
</protein>